<dbReference type="RefSeq" id="WP_309482781.1">
    <property type="nucleotide sequence ID" value="NZ_CP133720.1"/>
</dbReference>
<evidence type="ECO:0000313" key="4">
    <source>
        <dbReference type="Proteomes" id="UP001181355"/>
    </source>
</evidence>
<dbReference type="Pfam" id="PF00112">
    <property type="entry name" value="Peptidase_C1"/>
    <property type="match status" value="1"/>
</dbReference>
<name>A0ABY9RK29_9BURK</name>
<dbReference type="PANTHER" id="PTHR12411">
    <property type="entry name" value="CYSTEINE PROTEASE FAMILY C1-RELATED"/>
    <property type="match status" value="1"/>
</dbReference>
<proteinExistence type="inferred from homology"/>
<feature type="domain" description="Peptidase C1A papain C-terminal" evidence="2">
    <location>
        <begin position="32"/>
        <end position="240"/>
    </location>
</feature>
<evidence type="ECO:0000259" key="2">
    <source>
        <dbReference type="SMART" id="SM00645"/>
    </source>
</evidence>
<evidence type="ECO:0000256" key="1">
    <source>
        <dbReference type="ARBA" id="ARBA00008455"/>
    </source>
</evidence>
<organism evidence="3 4">
    <name type="scientific">Undibacterium cyanobacteriorum</name>
    <dbReference type="NCBI Taxonomy" id="3073561"/>
    <lineage>
        <taxon>Bacteria</taxon>
        <taxon>Pseudomonadati</taxon>
        <taxon>Pseudomonadota</taxon>
        <taxon>Betaproteobacteria</taxon>
        <taxon>Burkholderiales</taxon>
        <taxon>Oxalobacteraceae</taxon>
        <taxon>Undibacterium</taxon>
    </lineage>
</organism>
<dbReference type="InterPro" id="IPR038765">
    <property type="entry name" value="Papain-like_cys_pep_sf"/>
</dbReference>
<evidence type="ECO:0000313" key="3">
    <source>
        <dbReference type="EMBL" id="WMW81301.1"/>
    </source>
</evidence>
<dbReference type="InterPro" id="IPR013128">
    <property type="entry name" value="Peptidase_C1A"/>
</dbReference>
<dbReference type="CDD" id="cd02619">
    <property type="entry name" value="Peptidase_C1"/>
    <property type="match status" value="1"/>
</dbReference>
<comment type="similarity">
    <text evidence="1">Belongs to the peptidase C1 family.</text>
</comment>
<dbReference type="PROSITE" id="PS00639">
    <property type="entry name" value="THIOL_PROTEASE_HIS"/>
    <property type="match status" value="1"/>
</dbReference>
<reference evidence="3" key="1">
    <citation type="submission" date="2023-09" db="EMBL/GenBank/DDBJ databases">
        <title>Undibacterium sp. 20NA77.5 isolated from freshwater.</title>
        <authorList>
            <person name="Le V."/>
            <person name="Ko S.-R."/>
            <person name="Ahn C.-Y."/>
            <person name="Oh H.-M."/>
        </authorList>
    </citation>
    <scope>NUCLEOTIDE SEQUENCE</scope>
    <source>
        <strain evidence="3">20NA77.5</strain>
    </source>
</reference>
<dbReference type="Proteomes" id="UP001181355">
    <property type="component" value="Chromosome"/>
</dbReference>
<sequence length="256" mass="29417">MSDTISWFGWLPDQPDERDHHYHADSALLRQLPNKVDLRPHCPPVFNQGEKIGSCTANAVCNAFRYNLMRQHNQHRFSPSRLFLHYNARALVGKQRQNHGAQIRDAMKSLSKQGVCRESAWPYVAKHYAKKPPALAYEQGLEHQSIWYQRLPRQLSQLKACLAEGFPFVFGMTVYESFDSAAVAKTGVLHLPRKEEKKVGGHAVLAVGYDERSQRFIVMNSWGNDWGMKGYFTLPYDYLVKGNLASDFWTLRSVEM</sequence>
<dbReference type="Gene3D" id="3.90.70.10">
    <property type="entry name" value="Cysteine proteinases"/>
    <property type="match status" value="1"/>
</dbReference>
<dbReference type="SUPFAM" id="SSF54001">
    <property type="entry name" value="Cysteine proteinases"/>
    <property type="match status" value="1"/>
</dbReference>
<keyword evidence="4" id="KW-1185">Reference proteome</keyword>
<dbReference type="InterPro" id="IPR000668">
    <property type="entry name" value="Peptidase_C1A_C"/>
</dbReference>
<accession>A0ABY9RK29</accession>
<dbReference type="EMBL" id="CP133720">
    <property type="protein sequence ID" value="WMW81301.1"/>
    <property type="molecule type" value="Genomic_DNA"/>
</dbReference>
<dbReference type="SMART" id="SM00645">
    <property type="entry name" value="Pept_C1"/>
    <property type="match status" value="1"/>
</dbReference>
<dbReference type="InterPro" id="IPR025660">
    <property type="entry name" value="Pept_his_AS"/>
</dbReference>
<gene>
    <name evidence="3" type="ORF">RF679_03220</name>
</gene>
<protein>
    <submittedName>
        <fullName evidence="3">C1 family peptidase</fullName>
    </submittedName>
</protein>